<feature type="region of interest" description="Disordered" evidence="1">
    <location>
        <begin position="32"/>
        <end position="68"/>
    </location>
</feature>
<proteinExistence type="predicted"/>
<dbReference type="AlphaFoldDB" id="A0A8J7DYW4"/>
<name>A0A8J7DYW4_9CYAN</name>
<evidence type="ECO:0000313" key="2">
    <source>
        <dbReference type="EMBL" id="MBE9118086.1"/>
    </source>
</evidence>
<gene>
    <name evidence="2" type="ORF">IQ249_19510</name>
</gene>
<organism evidence="2 3">
    <name type="scientific">Lusitaniella coriacea LEGE 07157</name>
    <dbReference type="NCBI Taxonomy" id="945747"/>
    <lineage>
        <taxon>Bacteria</taxon>
        <taxon>Bacillati</taxon>
        <taxon>Cyanobacteriota</taxon>
        <taxon>Cyanophyceae</taxon>
        <taxon>Spirulinales</taxon>
        <taxon>Lusitaniellaceae</taxon>
        <taxon>Lusitaniella</taxon>
    </lineage>
</organism>
<dbReference type="Pfam" id="PF06051">
    <property type="entry name" value="DUF928"/>
    <property type="match status" value="1"/>
</dbReference>
<evidence type="ECO:0000256" key="1">
    <source>
        <dbReference type="SAM" id="MobiDB-lite"/>
    </source>
</evidence>
<keyword evidence="3" id="KW-1185">Reference proteome</keyword>
<dbReference type="InterPro" id="IPR010328">
    <property type="entry name" value="DUF928"/>
</dbReference>
<dbReference type="Proteomes" id="UP000654482">
    <property type="component" value="Unassembled WGS sequence"/>
</dbReference>
<feature type="compositionally biased region" description="Polar residues" evidence="1">
    <location>
        <begin position="32"/>
        <end position="52"/>
    </location>
</feature>
<accession>A0A8J7DYW4</accession>
<evidence type="ECO:0000313" key="3">
    <source>
        <dbReference type="Proteomes" id="UP000654482"/>
    </source>
</evidence>
<protein>
    <submittedName>
        <fullName evidence="2">DUF928 domain-containing protein</fullName>
    </submittedName>
</protein>
<sequence>MKRIFQLTQFTCILAWVAFGLPPIQLKPLHSQLHSSSEQATSLSDPPSTGIPNNGNTGGNGSRGCSDPLLALVKNQSGERMGFTRQERPTFWVYLPYEQEQLAGGKLKFSLRSLHNGEEKNQYEQKIEIHGKTPGVIGITLPPDAPALDPEQEYKWYVFVDVYCPDDPYATPEKETVSALVIRKEVSANVASEEDFVYDRLSEIAQSENPEERQQQWLQFLQSLNLEQNRETLADKCCTILNPSTPISYQ</sequence>
<dbReference type="RefSeq" id="WP_194031173.1">
    <property type="nucleotide sequence ID" value="NZ_JADEWZ010000037.1"/>
</dbReference>
<reference evidence="2" key="1">
    <citation type="submission" date="2020-10" db="EMBL/GenBank/DDBJ databases">
        <authorList>
            <person name="Castelo-Branco R."/>
            <person name="Eusebio N."/>
            <person name="Adriana R."/>
            <person name="Vieira A."/>
            <person name="Brugerolle De Fraissinette N."/>
            <person name="Rezende De Castro R."/>
            <person name="Schneider M.P."/>
            <person name="Vasconcelos V."/>
            <person name="Leao P.N."/>
        </authorList>
    </citation>
    <scope>NUCLEOTIDE SEQUENCE</scope>
    <source>
        <strain evidence="2">LEGE 07157</strain>
    </source>
</reference>
<comment type="caution">
    <text evidence="2">The sequence shown here is derived from an EMBL/GenBank/DDBJ whole genome shotgun (WGS) entry which is preliminary data.</text>
</comment>
<dbReference type="EMBL" id="JADEWZ010000037">
    <property type="protein sequence ID" value="MBE9118086.1"/>
    <property type="molecule type" value="Genomic_DNA"/>
</dbReference>